<sequence>MQPSCLSSLQQHTTAIEITNISAKDLPKIHWPHEYSVQFELGNQNQLTQRKKRNKTEGNVKWDDTVIINISPNFSKLKLLLYDQGLLSLSHCLGQANLDLTLCTDLENGFTGEVTLETDRKEVVGLLNLHIKRRDLTQHIEFERARIVLGVVDKSAPGMVSPPQIVETLQDGIEAVDKLQQSVDALTGLSPRLVTLVESLETFVNNVASIAEIHPYAYAAWNLLTFAVKVCPVFCIEANKSINTLIDTMHEMYAILVEMQLWRRVSKGYSCPDCGANEGVRIFSHRLSVGETKERFCTIHNKLQPIQTKINDFKDCLGKLKSSLTDRLTINSNIAVVRVLDAVETIGI</sequence>
<dbReference type="PROSITE" id="PS50004">
    <property type="entry name" value="C2"/>
    <property type="match status" value="1"/>
</dbReference>
<accession>A0A0C9V085</accession>
<name>A0A0C9V085_SPHS4</name>
<dbReference type="EMBL" id="KN837249">
    <property type="protein sequence ID" value="KIJ31046.1"/>
    <property type="molecule type" value="Genomic_DNA"/>
</dbReference>
<dbReference type="AlphaFoldDB" id="A0A0C9V085"/>
<dbReference type="InterPro" id="IPR035892">
    <property type="entry name" value="C2_domain_sf"/>
</dbReference>
<dbReference type="InterPro" id="IPR000008">
    <property type="entry name" value="C2_dom"/>
</dbReference>
<proteinExistence type="predicted"/>
<evidence type="ECO:0000313" key="3">
    <source>
        <dbReference type="Proteomes" id="UP000054279"/>
    </source>
</evidence>
<protein>
    <recommendedName>
        <fullName evidence="1">C2 domain-containing protein</fullName>
    </recommendedName>
</protein>
<dbReference type="CDD" id="cd00030">
    <property type="entry name" value="C2"/>
    <property type="match status" value="1"/>
</dbReference>
<gene>
    <name evidence="2" type="ORF">M422DRAFT_53529</name>
</gene>
<keyword evidence="3" id="KW-1185">Reference proteome</keyword>
<dbReference type="HOGENOM" id="CLU_797322_0_0_1"/>
<dbReference type="Pfam" id="PF00168">
    <property type="entry name" value="C2"/>
    <property type="match status" value="1"/>
</dbReference>
<dbReference type="Gene3D" id="2.60.40.150">
    <property type="entry name" value="C2 domain"/>
    <property type="match status" value="1"/>
</dbReference>
<feature type="domain" description="C2" evidence="1">
    <location>
        <begin position="1"/>
        <end position="115"/>
    </location>
</feature>
<dbReference type="Proteomes" id="UP000054279">
    <property type="component" value="Unassembled WGS sequence"/>
</dbReference>
<reference evidence="2 3" key="1">
    <citation type="submission" date="2014-06" db="EMBL/GenBank/DDBJ databases">
        <title>Evolutionary Origins and Diversification of the Mycorrhizal Mutualists.</title>
        <authorList>
            <consortium name="DOE Joint Genome Institute"/>
            <consortium name="Mycorrhizal Genomics Consortium"/>
            <person name="Kohler A."/>
            <person name="Kuo A."/>
            <person name="Nagy L.G."/>
            <person name="Floudas D."/>
            <person name="Copeland A."/>
            <person name="Barry K.W."/>
            <person name="Cichocki N."/>
            <person name="Veneault-Fourrey C."/>
            <person name="LaButti K."/>
            <person name="Lindquist E.A."/>
            <person name="Lipzen A."/>
            <person name="Lundell T."/>
            <person name="Morin E."/>
            <person name="Murat C."/>
            <person name="Riley R."/>
            <person name="Ohm R."/>
            <person name="Sun H."/>
            <person name="Tunlid A."/>
            <person name="Henrissat B."/>
            <person name="Grigoriev I.V."/>
            <person name="Hibbett D.S."/>
            <person name="Martin F."/>
        </authorList>
    </citation>
    <scope>NUCLEOTIDE SEQUENCE [LARGE SCALE GENOMIC DNA]</scope>
    <source>
        <strain evidence="2 3">SS14</strain>
    </source>
</reference>
<dbReference type="SUPFAM" id="SSF49562">
    <property type="entry name" value="C2 domain (Calcium/lipid-binding domain, CaLB)"/>
    <property type="match status" value="1"/>
</dbReference>
<organism evidence="2 3">
    <name type="scientific">Sphaerobolus stellatus (strain SS14)</name>
    <dbReference type="NCBI Taxonomy" id="990650"/>
    <lineage>
        <taxon>Eukaryota</taxon>
        <taxon>Fungi</taxon>
        <taxon>Dikarya</taxon>
        <taxon>Basidiomycota</taxon>
        <taxon>Agaricomycotina</taxon>
        <taxon>Agaricomycetes</taxon>
        <taxon>Phallomycetidae</taxon>
        <taxon>Geastrales</taxon>
        <taxon>Sphaerobolaceae</taxon>
        <taxon>Sphaerobolus</taxon>
    </lineage>
</organism>
<evidence type="ECO:0000259" key="1">
    <source>
        <dbReference type="PROSITE" id="PS50004"/>
    </source>
</evidence>
<evidence type="ECO:0000313" key="2">
    <source>
        <dbReference type="EMBL" id="KIJ31046.1"/>
    </source>
</evidence>